<dbReference type="SUPFAM" id="SSF55811">
    <property type="entry name" value="Nudix"/>
    <property type="match status" value="1"/>
</dbReference>
<accession>A0ABT7XHS9</accession>
<keyword evidence="8" id="KW-0460">Magnesium</keyword>
<evidence type="ECO:0000256" key="13">
    <source>
        <dbReference type="ARBA" id="ARBA00040794"/>
    </source>
</evidence>
<dbReference type="Gene3D" id="3.90.79.10">
    <property type="entry name" value="Nucleoside Triphosphate Pyrophosphohydrolase"/>
    <property type="match status" value="1"/>
</dbReference>
<evidence type="ECO:0000256" key="6">
    <source>
        <dbReference type="ARBA" id="ARBA00022763"/>
    </source>
</evidence>
<dbReference type="PROSITE" id="PS00893">
    <property type="entry name" value="NUDIX_BOX"/>
    <property type="match status" value="1"/>
</dbReference>
<evidence type="ECO:0000256" key="12">
    <source>
        <dbReference type="ARBA" id="ARBA00038905"/>
    </source>
</evidence>
<dbReference type="NCBIfam" id="NF006530">
    <property type="entry name" value="PRK08999.1"/>
    <property type="match status" value="1"/>
</dbReference>
<feature type="domain" description="Nudix hydrolase" evidence="18">
    <location>
        <begin position="3"/>
        <end position="131"/>
    </location>
</feature>
<dbReference type="EC" id="3.6.1.55" evidence="12"/>
<keyword evidence="5" id="KW-0479">Metal-binding</keyword>
<evidence type="ECO:0000256" key="5">
    <source>
        <dbReference type="ARBA" id="ARBA00022723"/>
    </source>
</evidence>
<gene>
    <name evidence="19" type="ORF">QU481_00305</name>
</gene>
<dbReference type="InterPro" id="IPR022998">
    <property type="entry name" value="ThiamineP_synth_TenI"/>
</dbReference>
<evidence type="ECO:0000256" key="15">
    <source>
        <dbReference type="ARBA" id="ARBA00041979"/>
    </source>
</evidence>
<dbReference type="InterPro" id="IPR047127">
    <property type="entry name" value="MutT-like"/>
</dbReference>
<organism evidence="19 20">
    <name type="scientific">Crenobacter oryzisoli</name>
    <dbReference type="NCBI Taxonomy" id="3056844"/>
    <lineage>
        <taxon>Bacteria</taxon>
        <taxon>Pseudomonadati</taxon>
        <taxon>Pseudomonadota</taxon>
        <taxon>Betaproteobacteria</taxon>
        <taxon>Neisseriales</taxon>
        <taxon>Neisseriaceae</taxon>
        <taxon>Crenobacter</taxon>
    </lineage>
</organism>
<protein>
    <recommendedName>
        <fullName evidence="13">8-oxo-dGTP diphosphatase</fullName>
        <ecNumber evidence="12">3.6.1.55</ecNumber>
    </recommendedName>
    <alternativeName>
        <fullName evidence="16">7,8-dihydro-8-oxoguanine-triphosphatase</fullName>
    </alternativeName>
    <alternativeName>
        <fullName evidence="15">Mutator protein MutT</fullName>
    </alternativeName>
    <alternativeName>
        <fullName evidence="14">dGTP pyrophosphohydrolase</fullName>
    </alternativeName>
</protein>
<dbReference type="Gene3D" id="3.20.20.70">
    <property type="entry name" value="Aldolase class I"/>
    <property type="match status" value="1"/>
</dbReference>
<name>A0ABT7XHS9_9NEIS</name>
<dbReference type="InterPro" id="IPR015797">
    <property type="entry name" value="NUDIX_hydrolase-like_dom_sf"/>
</dbReference>
<evidence type="ECO:0000256" key="7">
    <source>
        <dbReference type="ARBA" id="ARBA00022801"/>
    </source>
</evidence>
<keyword evidence="3" id="KW-0515">Mutator protein</keyword>
<evidence type="ECO:0000259" key="18">
    <source>
        <dbReference type="PROSITE" id="PS51462"/>
    </source>
</evidence>
<comment type="similarity">
    <text evidence="2 17">Belongs to the Nudix hydrolase family.</text>
</comment>
<evidence type="ECO:0000256" key="3">
    <source>
        <dbReference type="ARBA" id="ARBA00022457"/>
    </source>
</evidence>
<dbReference type="Pfam" id="PF00293">
    <property type="entry name" value="NUDIX"/>
    <property type="match status" value="1"/>
</dbReference>
<dbReference type="PROSITE" id="PS51462">
    <property type="entry name" value="NUDIX"/>
    <property type="match status" value="1"/>
</dbReference>
<dbReference type="InterPro" id="IPR000086">
    <property type="entry name" value="NUDIX_hydrolase_dom"/>
</dbReference>
<dbReference type="SUPFAM" id="SSF51391">
    <property type="entry name" value="Thiamin phosphate synthase"/>
    <property type="match status" value="1"/>
</dbReference>
<comment type="cofactor">
    <cofactor evidence="1">
        <name>Mg(2+)</name>
        <dbReference type="ChEBI" id="CHEBI:18420"/>
    </cofactor>
</comment>
<sequence length="310" mass="33295">MSKIVEVVAGALIGADGRFLLGSRPEGKPYAGYWEFPGGKIEPGETPYAALARELHEEMGITVRHATPWMTKHFVYEHATVFLRFFRVWAWDGELHAREGQSFSWQTPGVLSVEPMLPANGPVLRALAIPDLVSITCAYEIGADAVLDALAASTTARWVIVREPQLDRDALAAFVEQVAARVHPKGGKVIVNGDPAWLAGLPVDGVHLTAARLAEARERPAFDWVGASVHSAAELERAAELGCDYALLGHVKPTPTHPDRAPLGWNGFASLLANGTPIPVLALGGLGVDDLLEARVHGAHGIALMRGAWR</sequence>
<keyword evidence="7 17" id="KW-0378">Hydrolase</keyword>
<evidence type="ECO:0000256" key="11">
    <source>
        <dbReference type="ARBA" id="ARBA00036904"/>
    </source>
</evidence>
<dbReference type="PANTHER" id="PTHR47707:SF1">
    <property type="entry name" value="NUDIX HYDROLASE FAMILY PROTEIN"/>
    <property type="match status" value="1"/>
</dbReference>
<dbReference type="InterPro" id="IPR036206">
    <property type="entry name" value="ThiamineP_synth_sf"/>
</dbReference>
<dbReference type="PANTHER" id="PTHR47707">
    <property type="entry name" value="8-OXO-DGTP DIPHOSPHATASE"/>
    <property type="match status" value="1"/>
</dbReference>
<dbReference type="RefSeq" id="WP_289827860.1">
    <property type="nucleotide sequence ID" value="NZ_JAUEDK010000001.1"/>
</dbReference>
<comment type="caution">
    <text evidence="19">The sequence shown here is derived from an EMBL/GenBank/DDBJ whole genome shotgun (WGS) entry which is preliminary data.</text>
</comment>
<evidence type="ECO:0000256" key="1">
    <source>
        <dbReference type="ARBA" id="ARBA00001946"/>
    </source>
</evidence>
<evidence type="ECO:0000256" key="2">
    <source>
        <dbReference type="ARBA" id="ARBA00005582"/>
    </source>
</evidence>
<dbReference type="Proteomes" id="UP001168540">
    <property type="component" value="Unassembled WGS sequence"/>
</dbReference>
<keyword evidence="20" id="KW-1185">Reference proteome</keyword>
<reference evidence="19" key="1">
    <citation type="submission" date="2023-06" db="EMBL/GenBank/DDBJ databases">
        <authorList>
            <person name="Zhang S."/>
        </authorList>
    </citation>
    <scope>NUCLEOTIDE SEQUENCE</scope>
    <source>
        <strain evidence="19">SG2303</strain>
    </source>
</reference>
<evidence type="ECO:0000256" key="4">
    <source>
        <dbReference type="ARBA" id="ARBA00022705"/>
    </source>
</evidence>
<dbReference type="InterPro" id="IPR020084">
    <property type="entry name" value="NUDIX_hydrolase_CS"/>
</dbReference>
<dbReference type="CDD" id="cd00564">
    <property type="entry name" value="TMP_TenI"/>
    <property type="match status" value="1"/>
</dbReference>
<evidence type="ECO:0000256" key="8">
    <source>
        <dbReference type="ARBA" id="ARBA00022842"/>
    </source>
</evidence>
<dbReference type="EMBL" id="JAUEDK010000001">
    <property type="protein sequence ID" value="MDN0073339.1"/>
    <property type="molecule type" value="Genomic_DNA"/>
</dbReference>
<dbReference type="CDD" id="cd03425">
    <property type="entry name" value="NUDIX_MutT_NudA_like"/>
    <property type="match status" value="1"/>
</dbReference>
<comment type="catalytic activity">
    <reaction evidence="11">
        <text>8-oxo-GTP + H2O = 8-oxo-GMP + diphosphate + H(+)</text>
        <dbReference type="Rhea" id="RHEA:67616"/>
        <dbReference type="ChEBI" id="CHEBI:15377"/>
        <dbReference type="ChEBI" id="CHEBI:15378"/>
        <dbReference type="ChEBI" id="CHEBI:33019"/>
        <dbReference type="ChEBI" id="CHEBI:143553"/>
        <dbReference type="ChEBI" id="CHEBI:145694"/>
    </reaction>
</comment>
<evidence type="ECO:0000256" key="10">
    <source>
        <dbReference type="ARBA" id="ARBA00035861"/>
    </source>
</evidence>
<evidence type="ECO:0000313" key="20">
    <source>
        <dbReference type="Proteomes" id="UP001168540"/>
    </source>
</evidence>
<keyword evidence="4" id="KW-0235">DNA replication</keyword>
<dbReference type="PRINTS" id="PR00502">
    <property type="entry name" value="NUDIXFAMILY"/>
</dbReference>
<keyword evidence="9" id="KW-0234">DNA repair</keyword>
<evidence type="ECO:0000256" key="9">
    <source>
        <dbReference type="ARBA" id="ARBA00023204"/>
    </source>
</evidence>
<dbReference type="GO" id="GO:0016787">
    <property type="term" value="F:hydrolase activity"/>
    <property type="evidence" value="ECO:0007669"/>
    <property type="project" value="UniProtKB-KW"/>
</dbReference>
<dbReference type="Pfam" id="PF02581">
    <property type="entry name" value="TMP-TENI"/>
    <property type="match status" value="1"/>
</dbReference>
<dbReference type="InterPro" id="IPR020476">
    <property type="entry name" value="Nudix_hydrolase"/>
</dbReference>
<dbReference type="InterPro" id="IPR013785">
    <property type="entry name" value="Aldolase_TIM"/>
</dbReference>
<evidence type="ECO:0000313" key="19">
    <source>
        <dbReference type="EMBL" id="MDN0073339.1"/>
    </source>
</evidence>
<evidence type="ECO:0000256" key="16">
    <source>
        <dbReference type="ARBA" id="ARBA00042798"/>
    </source>
</evidence>
<keyword evidence="6" id="KW-0227">DNA damage</keyword>
<proteinExistence type="inferred from homology"/>
<evidence type="ECO:0000256" key="17">
    <source>
        <dbReference type="RuleBase" id="RU003476"/>
    </source>
</evidence>
<evidence type="ECO:0000256" key="14">
    <source>
        <dbReference type="ARBA" id="ARBA00041592"/>
    </source>
</evidence>
<comment type="catalytic activity">
    <reaction evidence="10">
        <text>8-oxo-dGTP + H2O = 8-oxo-dGMP + diphosphate + H(+)</text>
        <dbReference type="Rhea" id="RHEA:31575"/>
        <dbReference type="ChEBI" id="CHEBI:15377"/>
        <dbReference type="ChEBI" id="CHEBI:15378"/>
        <dbReference type="ChEBI" id="CHEBI:33019"/>
        <dbReference type="ChEBI" id="CHEBI:63224"/>
        <dbReference type="ChEBI" id="CHEBI:77896"/>
        <dbReference type="EC" id="3.6.1.55"/>
    </reaction>
</comment>